<feature type="repeat" description="ANK" evidence="3">
    <location>
        <begin position="95"/>
        <end position="127"/>
    </location>
</feature>
<dbReference type="OrthoDB" id="539213at2759"/>
<feature type="non-terminal residue" evidence="4">
    <location>
        <position position="1"/>
    </location>
</feature>
<gene>
    <name evidence="4" type="ORF">BDU57DRAFT_423251</name>
</gene>
<protein>
    <submittedName>
        <fullName evidence="4">Ankyrin repeat-containing domain protein</fullName>
    </submittedName>
</protein>
<evidence type="ECO:0000256" key="1">
    <source>
        <dbReference type="ARBA" id="ARBA00022737"/>
    </source>
</evidence>
<keyword evidence="5" id="KW-1185">Reference proteome</keyword>
<keyword evidence="2 3" id="KW-0040">ANK repeat</keyword>
<dbReference type="PROSITE" id="PS50297">
    <property type="entry name" value="ANK_REP_REGION"/>
    <property type="match status" value="2"/>
</dbReference>
<dbReference type="InterPro" id="IPR036770">
    <property type="entry name" value="Ankyrin_rpt-contain_sf"/>
</dbReference>
<sequence length="158" mass="16754">LQSCARSGHINSIKFLVRSGVQVATASQGEIPALFQAIAANQTQVVHLRFDVGARLHKPSDYGPEALCGAAEVNNLEGAKMLFDVGVQASCFMPNGDFPLLLAAKAGWVGMVELLITSHADPNSQDRAGQTAMMAASIMGHIPVLQLLLDNDALMDKQ</sequence>
<name>A0A6A5QKQ1_AMPQU</name>
<reference evidence="4" key="1">
    <citation type="journal article" date="2020" name="Stud. Mycol.">
        <title>101 Dothideomycetes genomes: a test case for predicting lifestyles and emergence of pathogens.</title>
        <authorList>
            <person name="Haridas S."/>
            <person name="Albert R."/>
            <person name="Binder M."/>
            <person name="Bloem J."/>
            <person name="Labutti K."/>
            <person name="Salamov A."/>
            <person name="Andreopoulos B."/>
            <person name="Baker S."/>
            <person name="Barry K."/>
            <person name="Bills G."/>
            <person name="Bluhm B."/>
            <person name="Cannon C."/>
            <person name="Castanera R."/>
            <person name="Culley D."/>
            <person name="Daum C."/>
            <person name="Ezra D."/>
            <person name="Gonzalez J."/>
            <person name="Henrissat B."/>
            <person name="Kuo A."/>
            <person name="Liang C."/>
            <person name="Lipzen A."/>
            <person name="Lutzoni F."/>
            <person name="Magnuson J."/>
            <person name="Mondo S."/>
            <person name="Nolan M."/>
            <person name="Ohm R."/>
            <person name="Pangilinan J."/>
            <person name="Park H.-J."/>
            <person name="Ramirez L."/>
            <person name="Alfaro M."/>
            <person name="Sun H."/>
            <person name="Tritt A."/>
            <person name="Yoshinaga Y."/>
            <person name="Zwiers L.-H."/>
            <person name="Turgeon B."/>
            <person name="Goodwin S."/>
            <person name="Spatafora J."/>
            <person name="Crous P."/>
            <person name="Grigoriev I."/>
        </authorList>
    </citation>
    <scope>NUCLEOTIDE SEQUENCE</scope>
    <source>
        <strain evidence="4">HMLAC05119</strain>
    </source>
</reference>
<dbReference type="SUPFAM" id="SSF48403">
    <property type="entry name" value="Ankyrin repeat"/>
    <property type="match status" value="1"/>
</dbReference>
<evidence type="ECO:0000313" key="4">
    <source>
        <dbReference type="EMBL" id="KAF1916009.1"/>
    </source>
</evidence>
<proteinExistence type="predicted"/>
<dbReference type="EMBL" id="ML979135">
    <property type="protein sequence ID" value="KAF1916009.1"/>
    <property type="molecule type" value="Genomic_DNA"/>
</dbReference>
<dbReference type="PANTHER" id="PTHR24198:SF165">
    <property type="entry name" value="ANKYRIN REPEAT-CONTAINING PROTEIN-RELATED"/>
    <property type="match status" value="1"/>
</dbReference>
<dbReference type="InterPro" id="IPR002110">
    <property type="entry name" value="Ankyrin_rpt"/>
</dbReference>
<accession>A0A6A5QKQ1</accession>
<organism evidence="4 5">
    <name type="scientific">Ampelomyces quisqualis</name>
    <name type="common">Powdery mildew agent</name>
    <dbReference type="NCBI Taxonomy" id="50730"/>
    <lineage>
        <taxon>Eukaryota</taxon>
        <taxon>Fungi</taxon>
        <taxon>Dikarya</taxon>
        <taxon>Ascomycota</taxon>
        <taxon>Pezizomycotina</taxon>
        <taxon>Dothideomycetes</taxon>
        <taxon>Pleosporomycetidae</taxon>
        <taxon>Pleosporales</taxon>
        <taxon>Pleosporineae</taxon>
        <taxon>Phaeosphaeriaceae</taxon>
        <taxon>Ampelomyces</taxon>
    </lineage>
</organism>
<dbReference type="Pfam" id="PF12796">
    <property type="entry name" value="Ank_2"/>
    <property type="match status" value="1"/>
</dbReference>
<evidence type="ECO:0000256" key="3">
    <source>
        <dbReference type="PROSITE-ProRule" id="PRU00023"/>
    </source>
</evidence>
<feature type="repeat" description="ANK" evidence="3">
    <location>
        <begin position="128"/>
        <end position="158"/>
    </location>
</feature>
<dbReference type="PROSITE" id="PS50088">
    <property type="entry name" value="ANK_REPEAT"/>
    <property type="match status" value="2"/>
</dbReference>
<dbReference type="SMART" id="SM00248">
    <property type="entry name" value="ANK"/>
    <property type="match status" value="3"/>
</dbReference>
<keyword evidence="1" id="KW-0677">Repeat</keyword>
<feature type="non-terminal residue" evidence="4">
    <location>
        <position position="158"/>
    </location>
</feature>
<dbReference type="Gene3D" id="1.25.40.20">
    <property type="entry name" value="Ankyrin repeat-containing domain"/>
    <property type="match status" value="1"/>
</dbReference>
<dbReference type="AlphaFoldDB" id="A0A6A5QKQ1"/>
<evidence type="ECO:0000256" key="2">
    <source>
        <dbReference type="ARBA" id="ARBA00023043"/>
    </source>
</evidence>
<dbReference type="PANTHER" id="PTHR24198">
    <property type="entry name" value="ANKYRIN REPEAT AND PROTEIN KINASE DOMAIN-CONTAINING PROTEIN"/>
    <property type="match status" value="1"/>
</dbReference>
<dbReference type="Proteomes" id="UP000800096">
    <property type="component" value="Unassembled WGS sequence"/>
</dbReference>
<evidence type="ECO:0000313" key="5">
    <source>
        <dbReference type="Proteomes" id="UP000800096"/>
    </source>
</evidence>